<feature type="repeat" description="WD" evidence="9">
    <location>
        <begin position="10"/>
        <end position="51"/>
    </location>
</feature>
<keyword evidence="8" id="KW-0966">Cell projection</keyword>
<dbReference type="InterPro" id="IPR045223">
    <property type="entry name" value="RACK1-like"/>
</dbReference>
<dbReference type="InterPro" id="IPR019775">
    <property type="entry name" value="WD40_repeat_CS"/>
</dbReference>
<feature type="repeat" description="WD" evidence="9">
    <location>
        <begin position="186"/>
        <end position="221"/>
    </location>
</feature>
<dbReference type="SUPFAM" id="SSF50978">
    <property type="entry name" value="WD40 repeat-like"/>
    <property type="match status" value="1"/>
</dbReference>
<dbReference type="Pfam" id="PF07162">
    <property type="entry name" value="B9-C2"/>
    <property type="match status" value="1"/>
</dbReference>
<dbReference type="PANTHER" id="PTHR19868">
    <property type="entry name" value="RECEPTOR FOR ACTIVATED PROTEIN KINASE C RACK1"/>
    <property type="match status" value="1"/>
</dbReference>
<accession>A0ABQ5KYK6</accession>
<evidence type="ECO:0000256" key="6">
    <source>
        <dbReference type="ARBA" id="ARBA00022794"/>
    </source>
</evidence>
<protein>
    <submittedName>
        <fullName evidence="10">B9-type C2 domain like protein</fullName>
    </submittedName>
</protein>
<evidence type="ECO:0000313" key="10">
    <source>
        <dbReference type="EMBL" id="GKT36549.1"/>
    </source>
</evidence>
<dbReference type="CDD" id="cd00200">
    <property type="entry name" value="WD40"/>
    <property type="match status" value="1"/>
</dbReference>
<keyword evidence="11" id="KW-1185">Reference proteome</keyword>
<dbReference type="Proteomes" id="UP001057375">
    <property type="component" value="Unassembled WGS sequence"/>
</dbReference>
<evidence type="ECO:0000256" key="5">
    <source>
        <dbReference type="ARBA" id="ARBA00022737"/>
    </source>
</evidence>
<comment type="subcellular location">
    <subcellularLocation>
        <location evidence="1">Cytoplasm</location>
        <location evidence="1">Cytoskeleton</location>
        <location evidence="1">Cilium basal body</location>
    </subcellularLocation>
</comment>
<keyword evidence="3" id="KW-0963">Cytoplasm</keyword>
<dbReference type="InterPro" id="IPR036322">
    <property type="entry name" value="WD40_repeat_dom_sf"/>
</dbReference>
<dbReference type="EMBL" id="BQXS01011250">
    <property type="protein sequence ID" value="GKT36549.1"/>
    <property type="molecule type" value="Genomic_DNA"/>
</dbReference>
<proteinExistence type="inferred from homology"/>
<evidence type="ECO:0000256" key="8">
    <source>
        <dbReference type="ARBA" id="ARBA00023273"/>
    </source>
</evidence>
<dbReference type="Gene3D" id="2.130.10.10">
    <property type="entry name" value="YVTN repeat-like/Quinoprotein amine dehydrogenase"/>
    <property type="match status" value="1"/>
</dbReference>
<keyword evidence="7" id="KW-0206">Cytoskeleton</keyword>
<evidence type="ECO:0000313" key="11">
    <source>
        <dbReference type="Proteomes" id="UP001057375"/>
    </source>
</evidence>
<feature type="repeat" description="WD" evidence="9">
    <location>
        <begin position="101"/>
        <end position="141"/>
    </location>
</feature>
<feature type="repeat" description="WD" evidence="9">
    <location>
        <begin position="59"/>
        <end position="100"/>
    </location>
</feature>
<sequence>MEVLKYEGALKGHKDWVTAIEVNSAGDMLVSGSRDKKLLVWDLISSSSSHPVGVPKRAFTGHNHFIQDVKLITDGEYAISASWDKTLRLWDLEKGICKKTFIGHTSDVTSVYVHKSSFIITTSRDKTVRVWNVHGTEKSRVEPHSSWSSSAFVREIDDKQFYVVSAGWDNKICVVDPKKGGEISSVKAGDSYINTMKVSPDEKILLVGGGDGKLRVFDIKSFPELLPMEDFSVELGEEIRAIEFCPSRMWVAVACRDEIKMVDLSSGSLKLIASMPVEEPEASEEGQKSKVPSPVSLCWNPTGNMLYVGCTDGLIRAFSVPYKWEHLEGETKGQTQFDKSNIGTGISTWSHPLDIHWSTTSMSGWPCLGVEIWGQDDDGVQDVVGYGFSQLPFKSGHHEVLIDIWVPVGSLAERFKSYLVGGVLSLRDDTLLFDHQERHKLRTSSVGTVKLDINIIARGFSEHGLPSGCKIEFIFLAQMQISQTAPFGPGPRYRWEKKKNPEILPSAGLPPAPVKVTVSDCVHDTVDHVFDKPKKYPEIPSDKKGIILGHPPKPSEGSVQELVRPKQECVGNSILRETKEKMVYKSTLNPVGTTRITNHVLPKQCHEQSFKFGKTIEKDPETVFDLTLRPVKEFKPTDDEYLMSATVSSLHHTALAQTQPEDPRKLQSRTFGMKTRKSPEDTAVGAVKAASFAVAGAYEGTCFAGPKSSIPYEAAGEGYNLPVTVLRSERQDMYSRRAEAPVGRTHIKRDITAPADVEQRTHGCKTQFGEDARTVLQTPLIPLDEYDDHGVSFNGTKARATRKTKWITTGEKGLSESAKFAVGSDRVFGIQSIRDDLKKPTIKRASDMTNYGDEIGVAPTIQSHFGCLGFTQDEGLSESAKFAVGSDRVFGIQSIRDDLKKPTIKRASDMTNYGDEIGVAPTIQSHFGCLGFTQDEVNEILRQKREAEKHEKK</sequence>
<dbReference type="InterPro" id="IPR001680">
    <property type="entry name" value="WD40_rpt"/>
</dbReference>
<dbReference type="InterPro" id="IPR010796">
    <property type="entry name" value="C2_B9-type_dom"/>
</dbReference>
<name>A0ABQ5KYK6_9EUKA</name>
<reference evidence="10" key="1">
    <citation type="submission" date="2022-03" db="EMBL/GenBank/DDBJ databases">
        <title>Draft genome sequence of Aduncisulcus paluster, a free-living microaerophilic Fornicata.</title>
        <authorList>
            <person name="Yuyama I."/>
            <person name="Kume K."/>
            <person name="Tamura T."/>
            <person name="Inagaki Y."/>
            <person name="Hashimoto T."/>
        </authorList>
    </citation>
    <scope>NUCLEOTIDE SEQUENCE</scope>
    <source>
        <strain evidence="10">NY0171</strain>
    </source>
</reference>
<gene>
    <name evidence="10" type="ORF">ADUPG1_009494</name>
</gene>
<comment type="caution">
    <text evidence="10">The sequence shown here is derived from an EMBL/GenBank/DDBJ whole genome shotgun (WGS) entry which is preliminary data.</text>
</comment>
<comment type="similarity">
    <text evidence="2">Belongs to the WD repeat G protein beta family. Ribosomal protein RACK1 subfamily.</text>
</comment>
<dbReference type="PROSITE" id="PS51381">
    <property type="entry name" value="C2_B9"/>
    <property type="match status" value="1"/>
</dbReference>
<organism evidence="10 11">
    <name type="scientific">Aduncisulcus paluster</name>
    <dbReference type="NCBI Taxonomy" id="2918883"/>
    <lineage>
        <taxon>Eukaryota</taxon>
        <taxon>Metamonada</taxon>
        <taxon>Carpediemonas-like organisms</taxon>
        <taxon>Aduncisulcus</taxon>
    </lineage>
</organism>
<evidence type="ECO:0000256" key="3">
    <source>
        <dbReference type="ARBA" id="ARBA00022490"/>
    </source>
</evidence>
<evidence type="ECO:0000256" key="4">
    <source>
        <dbReference type="ARBA" id="ARBA00022574"/>
    </source>
</evidence>
<dbReference type="PROSITE" id="PS50294">
    <property type="entry name" value="WD_REPEATS_REGION"/>
    <property type="match status" value="3"/>
</dbReference>
<dbReference type="Pfam" id="PF00400">
    <property type="entry name" value="WD40"/>
    <property type="match status" value="5"/>
</dbReference>
<keyword evidence="5" id="KW-0677">Repeat</keyword>
<evidence type="ECO:0000256" key="2">
    <source>
        <dbReference type="ARBA" id="ARBA00007253"/>
    </source>
</evidence>
<dbReference type="PRINTS" id="PR00320">
    <property type="entry name" value="GPROTEINBRPT"/>
</dbReference>
<keyword evidence="6" id="KW-0970">Cilium biogenesis/degradation</keyword>
<dbReference type="InterPro" id="IPR020472">
    <property type="entry name" value="WD40_PAC1"/>
</dbReference>
<keyword evidence="4 9" id="KW-0853">WD repeat</keyword>
<dbReference type="SMART" id="SM00320">
    <property type="entry name" value="WD40"/>
    <property type="match status" value="7"/>
</dbReference>
<dbReference type="PROSITE" id="PS00678">
    <property type="entry name" value="WD_REPEATS_1"/>
    <property type="match status" value="3"/>
</dbReference>
<evidence type="ECO:0000256" key="1">
    <source>
        <dbReference type="ARBA" id="ARBA00004120"/>
    </source>
</evidence>
<evidence type="ECO:0000256" key="9">
    <source>
        <dbReference type="PROSITE-ProRule" id="PRU00221"/>
    </source>
</evidence>
<evidence type="ECO:0000256" key="7">
    <source>
        <dbReference type="ARBA" id="ARBA00023212"/>
    </source>
</evidence>
<dbReference type="InterPro" id="IPR015943">
    <property type="entry name" value="WD40/YVTN_repeat-like_dom_sf"/>
</dbReference>
<dbReference type="PROSITE" id="PS50082">
    <property type="entry name" value="WD_REPEATS_2"/>
    <property type="match status" value="4"/>
</dbReference>